<comment type="caution">
    <text evidence="3">The sequence shown here is derived from an EMBL/GenBank/DDBJ whole genome shotgun (WGS) entry which is preliminary data.</text>
</comment>
<accession>A0A7Z0D1J8</accession>
<proteinExistence type="predicted"/>
<evidence type="ECO:0000259" key="2">
    <source>
        <dbReference type="Pfam" id="PF12120"/>
    </source>
</evidence>
<dbReference type="NCBIfam" id="NF033144">
    <property type="entry name" value="rifampin_ARR"/>
    <property type="match status" value="1"/>
</dbReference>
<dbReference type="InterPro" id="IPR050982">
    <property type="entry name" value="Auxin_biosynth/cation_transpt"/>
</dbReference>
<dbReference type="GO" id="GO:0004497">
    <property type="term" value="F:monooxygenase activity"/>
    <property type="evidence" value="ECO:0007669"/>
    <property type="project" value="TreeGrafter"/>
</dbReference>
<organism evidence="3 4">
    <name type="scientific">Spelaeicoccus albus</name>
    <dbReference type="NCBI Taxonomy" id="1280376"/>
    <lineage>
        <taxon>Bacteria</taxon>
        <taxon>Bacillati</taxon>
        <taxon>Actinomycetota</taxon>
        <taxon>Actinomycetes</taxon>
        <taxon>Micrococcales</taxon>
        <taxon>Brevibacteriaceae</taxon>
        <taxon>Spelaeicoccus</taxon>
    </lineage>
</organism>
<keyword evidence="1" id="KW-0560">Oxidoreductase</keyword>
<dbReference type="GO" id="GO:0050660">
    <property type="term" value="F:flavin adenine dinucleotide binding"/>
    <property type="evidence" value="ECO:0007669"/>
    <property type="project" value="TreeGrafter"/>
</dbReference>
<dbReference type="Gene3D" id="3.20.170.40">
    <property type="entry name" value="Rifampin ADP-ribosyltransferase domain"/>
    <property type="match status" value="1"/>
</dbReference>
<evidence type="ECO:0000313" key="4">
    <source>
        <dbReference type="Proteomes" id="UP000539111"/>
    </source>
</evidence>
<evidence type="ECO:0000256" key="1">
    <source>
        <dbReference type="ARBA" id="ARBA00023002"/>
    </source>
</evidence>
<dbReference type="Proteomes" id="UP000539111">
    <property type="component" value="Unassembled WGS sequence"/>
</dbReference>
<dbReference type="AlphaFoldDB" id="A0A7Z0D1J8"/>
<dbReference type="PANTHER" id="PTHR43539:SF78">
    <property type="entry name" value="FLAVIN-CONTAINING MONOOXYGENASE"/>
    <property type="match status" value="1"/>
</dbReference>
<protein>
    <submittedName>
        <fullName evidence="3">Cation diffusion facilitator CzcD-associated flavoprotein CzcO</fullName>
    </submittedName>
</protein>
<evidence type="ECO:0000313" key="3">
    <source>
        <dbReference type="EMBL" id="NYI66205.1"/>
    </source>
</evidence>
<sequence>MSESAGQALPVVVIGAGPIGLAAAANLINRGLEPLVVEAGPTAGTGVRQWGHIRLFSPWSQLIDPEAEKLLAPTGWTAPDPDGYPTGAEWVSHYLQPLADVLGDHVRYGARVTGVARQGRDLVVDAGRESEPFTVHVATGAGVDRIAARAVIDVSGTWDSPNPLGADGLPAARESLHARRITYRVPDLADPTIRARYAGKHVAVAGTGASAKTVLVALAQLAEDDPETTVTWLVRRPSTSNAFGGGENDQLAARGALGERAHAAVESSRVRTLTGFRTQGVAEGPDGKLRLESFDGQTVEGVNEIVAVTGFRPDLSMLTEVRLDLDPILQAPRQLAPLIDPNVHSCGTVYPHGARELAQPEPGFYMAGMKSYGRATSFLAMTGFEQVRSIAAEIDGDHDAAAHVELTLPETGVCGGSGVESIGRRMREPKPFEIYELGVLLHGTKADLAVGDLLVPGHASNFEEGRTANNVYVTATLDAATWGAELAVGDGRGRIYIVEPLGTVEDDPNVTDKKFPGNPTRSYRTRRPVKIVGELQNWTGHSPEQLKTMREGLEDLKRQGRAVIFD</sequence>
<dbReference type="PANTHER" id="PTHR43539">
    <property type="entry name" value="FLAVIN-BINDING MONOOXYGENASE-LIKE PROTEIN (AFU_ORTHOLOGUE AFUA_4G09220)"/>
    <property type="match status" value="1"/>
</dbReference>
<dbReference type="InterPro" id="IPR021975">
    <property type="entry name" value="Rifampin_Arr"/>
</dbReference>
<dbReference type="SUPFAM" id="SSF51905">
    <property type="entry name" value="FAD/NAD(P)-binding domain"/>
    <property type="match status" value="1"/>
</dbReference>
<dbReference type="InterPro" id="IPR036188">
    <property type="entry name" value="FAD/NAD-bd_sf"/>
</dbReference>
<dbReference type="EMBL" id="JACBZP010000001">
    <property type="protein sequence ID" value="NYI66205.1"/>
    <property type="molecule type" value="Genomic_DNA"/>
</dbReference>
<dbReference type="Pfam" id="PF13738">
    <property type="entry name" value="Pyr_redox_3"/>
    <property type="match status" value="1"/>
</dbReference>
<name>A0A7Z0D1J8_9MICO</name>
<dbReference type="PRINTS" id="PR00411">
    <property type="entry name" value="PNDRDTASEI"/>
</dbReference>
<gene>
    <name evidence="3" type="ORF">BJY26_000511</name>
</gene>
<reference evidence="3 4" key="1">
    <citation type="submission" date="2020-07" db="EMBL/GenBank/DDBJ databases">
        <title>Sequencing the genomes of 1000 actinobacteria strains.</title>
        <authorList>
            <person name="Klenk H.-P."/>
        </authorList>
    </citation>
    <scope>NUCLEOTIDE SEQUENCE [LARGE SCALE GENOMIC DNA]</scope>
    <source>
        <strain evidence="3 4">DSM 26341</strain>
    </source>
</reference>
<feature type="domain" description="Rifampin ADP-ribosyltransferase" evidence="2">
    <location>
        <begin position="441"/>
        <end position="538"/>
    </location>
</feature>
<keyword evidence="4" id="KW-1185">Reference proteome</keyword>
<dbReference type="Pfam" id="PF12120">
    <property type="entry name" value="Arr-ms"/>
    <property type="match status" value="1"/>
</dbReference>
<dbReference type="InterPro" id="IPR038611">
    <property type="entry name" value="Arr_sf"/>
</dbReference>
<dbReference type="Gene3D" id="3.50.50.60">
    <property type="entry name" value="FAD/NAD(P)-binding domain"/>
    <property type="match status" value="1"/>
</dbReference>